<dbReference type="EMBL" id="VMSD01000021">
    <property type="protein sequence ID" value="KAF0835683.1"/>
    <property type="molecule type" value="Genomic_DNA"/>
</dbReference>
<comment type="caution">
    <text evidence="2">The sequence shown here is derived from an EMBL/GenBank/DDBJ whole genome shotgun (WGS) entry which is preliminary data.</text>
</comment>
<reference evidence="2 3" key="1">
    <citation type="submission" date="2019-07" db="EMBL/GenBank/DDBJ databases">
        <title>Genomic Encyclopedia of Type Strains, Phase IV (KMG-IV): sequencing the most valuable type-strain genomes for metagenomic binning, comparative biology and taxonomic classification.</title>
        <authorList>
            <person name="Goeker M."/>
        </authorList>
    </citation>
    <scope>NUCLEOTIDE SEQUENCE [LARGE SCALE GENOMIC DNA]</scope>
    <source>
        <strain evidence="2 3">DSM 44831</strain>
    </source>
</reference>
<proteinExistence type="predicted"/>
<evidence type="ECO:0000256" key="1">
    <source>
        <dbReference type="SAM" id="MobiDB-lite"/>
    </source>
</evidence>
<protein>
    <submittedName>
        <fullName evidence="2">Uncharacterized protein</fullName>
    </submittedName>
</protein>
<dbReference type="Proteomes" id="UP000798951">
    <property type="component" value="Unassembled WGS sequence"/>
</dbReference>
<keyword evidence="3" id="KW-1185">Reference proteome</keyword>
<evidence type="ECO:0000313" key="3">
    <source>
        <dbReference type="Proteomes" id="UP000798951"/>
    </source>
</evidence>
<feature type="region of interest" description="Disordered" evidence="1">
    <location>
        <begin position="1"/>
        <end position="22"/>
    </location>
</feature>
<accession>A0ABQ6YEV2</accession>
<evidence type="ECO:0000313" key="2">
    <source>
        <dbReference type="EMBL" id="KAF0835683.1"/>
    </source>
</evidence>
<organism evidence="2 3">
    <name type="scientific">Nocardia caishijiensis</name>
    <dbReference type="NCBI Taxonomy" id="184756"/>
    <lineage>
        <taxon>Bacteria</taxon>
        <taxon>Bacillati</taxon>
        <taxon>Actinomycetota</taxon>
        <taxon>Actinomycetes</taxon>
        <taxon>Mycobacteriales</taxon>
        <taxon>Nocardiaceae</taxon>
        <taxon>Nocardia</taxon>
    </lineage>
</organism>
<sequence>MTHRRGAKKHRSNDSSALAARLPDEYRSAQGSLGEWFDSVSAWIVAEGGQQTQTTEVLEMAEVDPRAVISGWLNAE</sequence>
<gene>
    <name evidence="2" type="ORF">FNL39_12114</name>
</gene>
<name>A0ABQ6YEV2_9NOCA</name>
<feature type="compositionally biased region" description="Basic residues" evidence="1">
    <location>
        <begin position="1"/>
        <end position="11"/>
    </location>
</feature>